<dbReference type="KEGG" id="avp:AVENP_1096"/>
<organism evidence="3 4">
    <name type="scientific">Arcobacter venerupis</name>
    <dbReference type="NCBI Taxonomy" id="1054033"/>
    <lineage>
        <taxon>Bacteria</taxon>
        <taxon>Pseudomonadati</taxon>
        <taxon>Campylobacterota</taxon>
        <taxon>Epsilonproteobacteria</taxon>
        <taxon>Campylobacterales</taxon>
        <taxon>Arcobacteraceae</taxon>
        <taxon>Arcobacter</taxon>
    </lineage>
</organism>
<dbReference type="EMBL" id="CP053840">
    <property type="protein sequence ID" value="QKF66651.1"/>
    <property type="molecule type" value="Genomic_DNA"/>
</dbReference>
<dbReference type="AlphaFoldDB" id="A0AAE7B8P5"/>
<dbReference type="GO" id="GO:0016787">
    <property type="term" value="F:hydrolase activity"/>
    <property type="evidence" value="ECO:0007669"/>
    <property type="project" value="UniProtKB-KW"/>
</dbReference>
<dbReference type="CDD" id="cd18873">
    <property type="entry name" value="NUDIX_NadM_like"/>
    <property type="match status" value="1"/>
</dbReference>
<evidence type="ECO:0000259" key="2">
    <source>
        <dbReference type="PROSITE" id="PS51462"/>
    </source>
</evidence>
<dbReference type="InterPro" id="IPR000086">
    <property type="entry name" value="NUDIX_hydrolase_dom"/>
</dbReference>
<dbReference type="InterPro" id="IPR020476">
    <property type="entry name" value="Nudix_hydrolase"/>
</dbReference>
<protein>
    <submittedName>
        <fullName evidence="3">ADP-ribose pyrophosphatase YjhB, Nudix family</fullName>
    </submittedName>
</protein>
<name>A0AAE7B8P5_9BACT</name>
<dbReference type="PANTHER" id="PTHR43736:SF1">
    <property type="entry name" value="DIHYDRONEOPTERIN TRIPHOSPHATE DIPHOSPHATASE"/>
    <property type="match status" value="1"/>
</dbReference>
<dbReference type="InterPro" id="IPR015797">
    <property type="entry name" value="NUDIX_hydrolase-like_dom_sf"/>
</dbReference>
<dbReference type="Pfam" id="PF00293">
    <property type="entry name" value="NUDIX"/>
    <property type="match status" value="1"/>
</dbReference>
<keyword evidence="1" id="KW-0378">Hydrolase</keyword>
<evidence type="ECO:0000313" key="4">
    <source>
        <dbReference type="Proteomes" id="UP000503482"/>
    </source>
</evidence>
<dbReference type="SUPFAM" id="SSF55811">
    <property type="entry name" value="Nudix"/>
    <property type="match status" value="1"/>
</dbReference>
<accession>A0AAE7B8P5</accession>
<reference evidence="3 4" key="1">
    <citation type="submission" date="2020-05" db="EMBL/GenBank/DDBJ databases">
        <title>Complete genome sequencing of Campylobacter and Arcobacter type strains.</title>
        <authorList>
            <person name="Miller W.G."/>
            <person name="Yee E."/>
        </authorList>
    </citation>
    <scope>NUCLEOTIDE SEQUENCE [LARGE SCALE GENOMIC DNA]</scope>
    <source>
        <strain evidence="3 4">LMG 26156</strain>
    </source>
</reference>
<keyword evidence="4" id="KW-1185">Reference proteome</keyword>
<dbReference type="Proteomes" id="UP000503482">
    <property type="component" value="Chromosome"/>
</dbReference>
<dbReference type="PRINTS" id="PR00502">
    <property type="entry name" value="NUDIXFAMILY"/>
</dbReference>
<proteinExistence type="predicted"/>
<feature type="domain" description="Nudix hydrolase" evidence="2">
    <location>
        <begin position="4"/>
        <end position="135"/>
    </location>
</feature>
<gene>
    <name evidence="3" type="ORF">AVENP_1096</name>
</gene>
<evidence type="ECO:0000256" key="1">
    <source>
        <dbReference type="ARBA" id="ARBA00022801"/>
    </source>
</evidence>
<sequence>MIKTPFLAVDGIIKLYDEKENFRGIVLIERLNRPLGMAIPGGFVDIGETVENAVVREMKEETSLDVTIEKLLGVYSDPARDERFHTASIVYVCKAYGEPLAQDDAKEVYVYKKDEIPLEKLVFDHKKIILDFLETL</sequence>
<dbReference type="PROSITE" id="PS51462">
    <property type="entry name" value="NUDIX"/>
    <property type="match status" value="1"/>
</dbReference>
<dbReference type="PANTHER" id="PTHR43736">
    <property type="entry name" value="ADP-RIBOSE PYROPHOSPHATASE"/>
    <property type="match status" value="1"/>
</dbReference>
<dbReference type="Gene3D" id="3.90.79.10">
    <property type="entry name" value="Nucleoside Triphosphate Pyrophosphohydrolase"/>
    <property type="match status" value="1"/>
</dbReference>
<evidence type="ECO:0000313" key="3">
    <source>
        <dbReference type="EMBL" id="QKF66651.1"/>
    </source>
</evidence>